<dbReference type="SUPFAM" id="SSF55811">
    <property type="entry name" value="Nudix"/>
    <property type="match status" value="1"/>
</dbReference>
<proteinExistence type="predicted"/>
<evidence type="ECO:0000313" key="1">
    <source>
        <dbReference type="EMBL" id="MFD1206346.1"/>
    </source>
</evidence>
<sequence>MDGVIREVKEESRMDVEVEHLIGVYSNTGIHKW</sequence>
<protein>
    <recommendedName>
        <fullName evidence="3">NUDIX domain-containing protein</fullName>
    </recommendedName>
</protein>
<accession>A0ABW3TZT0</accession>
<dbReference type="EMBL" id="JBHTLT010000121">
    <property type="protein sequence ID" value="MFD1206346.1"/>
    <property type="molecule type" value="Genomic_DNA"/>
</dbReference>
<dbReference type="Proteomes" id="UP001597231">
    <property type="component" value="Unassembled WGS sequence"/>
</dbReference>
<dbReference type="Gene3D" id="3.90.79.10">
    <property type="entry name" value="Nucleoside Triphosphate Pyrophosphohydrolase"/>
    <property type="match status" value="1"/>
</dbReference>
<gene>
    <name evidence="1" type="ORF">ACFQ38_14715</name>
</gene>
<reference evidence="2" key="1">
    <citation type="journal article" date="2019" name="Int. J. Syst. Evol. Microbiol.">
        <title>The Global Catalogue of Microorganisms (GCM) 10K type strain sequencing project: providing services to taxonomists for standard genome sequencing and annotation.</title>
        <authorList>
            <consortium name="The Broad Institute Genomics Platform"/>
            <consortium name="The Broad Institute Genome Sequencing Center for Infectious Disease"/>
            <person name="Wu L."/>
            <person name="Ma J."/>
        </authorList>
    </citation>
    <scope>NUCLEOTIDE SEQUENCE [LARGE SCALE GENOMIC DNA]</scope>
    <source>
        <strain evidence="2">CCUG 53915</strain>
    </source>
</reference>
<name>A0ABW3TZT0_9BACL</name>
<evidence type="ECO:0000313" key="2">
    <source>
        <dbReference type="Proteomes" id="UP001597231"/>
    </source>
</evidence>
<comment type="caution">
    <text evidence="1">The sequence shown here is derived from an EMBL/GenBank/DDBJ whole genome shotgun (WGS) entry which is preliminary data.</text>
</comment>
<keyword evidence="2" id="KW-1185">Reference proteome</keyword>
<evidence type="ECO:0008006" key="3">
    <source>
        <dbReference type="Google" id="ProtNLM"/>
    </source>
</evidence>
<dbReference type="InterPro" id="IPR015797">
    <property type="entry name" value="NUDIX_hydrolase-like_dom_sf"/>
</dbReference>
<organism evidence="1 2">
    <name type="scientific">Sporosarcina contaminans</name>
    <dbReference type="NCBI Taxonomy" id="633403"/>
    <lineage>
        <taxon>Bacteria</taxon>
        <taxon>Bacillati</taxon>
        <taxon>Bacillota</taxon>
        <taxon>Bacilli</taxon>
        <taxon>Bacillales</taxon>
        <taxon>Caryophanaceae</taxon>
        <taxon>Sporosarcina</taxon>
    </lineage>
</organism>
<dbReference type="RefSeq" id="WP_381481872.1">
    <property type="nucleotide sequence ID" value="NZ_JBHTLT010000121.1"/>
</dbReference>